<name>A0A8H5LNF3_9AGAR</name>
<dbReference type="PANTHER" id="PTHR11552:SF147">
    <property type="entry name" value="CHOLINE DEHYDROGENASE, MITOCHONDRIAL"/>
    <property type="match status" value="1"/>
</dbReference>
<dbReference type="PIRSF" id="PIRSF000137">
    <property type="entry name" value="Alcohol_oxidase"/>
    <property type="match status" value="1"/>
</dbReference>
<dbReference type="GO" id="GO:0005576">
    <property type="term" value="C:extracellular region"/>
    <property type="evidence" value="ECO:0007669"/>
    <property type="project" value="UniProtKB-SubCell"/>
</dbReference>
<evidence type="ECO:0000256" key="3">
    <source>
        <dbReference type="ARBA" id="ARBA00010790"/>
    </source>
</evidence>
<feature type="chain" id="PRO_5034554197" description="pyranose dehydrogenase (acceptor)" evidence="17">
    <location>
        <begin position="30"/>
        <end position="588"/>
    </location>
</feature>
<evidence type="ECO:0000256" key="15">
    <source>
        <dbReference type="PIRSR" id="PIRSR000137-1"/>
    </source>
</evidence>
<dbReference type="Pfam" id="PF00732">
    <property type="entry name" value="GMC_oxred_N"/>
    <property type="match status" value="1"/>
</dbReference>
<organism evidence="19 20">
    <name type="scientific">Leucocoprinus leucothites</name>
    <dbReference type="NCBI Taxonomy" id="201217"/>
    <lineage>
        <taxon>Eukaryota</taxon>
        <taxon>Fungi</taxon>
        <taxon>Dikarya</taxon>
        <taxon>Basidiomycota</taxon>
        <taxon>Agaricomycotina</taxon>
        <taxon>Agaricomycetes</taxon>
        <taxon>Agaricomycetidae</taxon>
        <taxon>Agaricales</taxon>
        <taxon>Agaricineae</taxon>
        <taxon>Agaricaceae</taxon>
        <taxon>Leucocoprinus</taxon>
    </lineage>
</organism>
<keyword evidence="7" id="KW-0285">Flavoprotein</keyword>
<evidence type="ECO:0000256" key="8">
    <source>
        <dbReference type="ARBA" id="ARBA00022827"/>
    </source>
</evidence>
<sequence length="588" mass="63690">MRSYYQNTMHCTFRHSHLVALALVSAVNGAVHTRFQDIPQNTTFDFVIIGGGNAGNVIANRLTEVSHFNVLVLEAGPSHEGVLDAAVPFFADQVVPFTAWDWNYTTTAQAGLNQRSIVYPRGYILGGSSSVNYMGYLRGTSEEWDRYASVTQDKGWSWNSIQTYISRNEKWTRPADNHNTAGQFNPRVHSTTGVTSVSLPGFPRDIDQRVIQTTKDLSAQFPFNQDMNSGSHLGLGWTQSTIDGSTGSRSSSATSYLGPSFISRKNLFVVVNARVTRLVKTGTSEDGKPQVLGVEFVDTNNPGTKLTVQAQKELILSAGSVNTPQILQLSGIGDDQLLSSLQIPTLVHNPSVGRNLSDHPLLPNVCNRNGPLANEFTNHIAWLRLPENETSQWKQDPSAGKNTAHYELIFVNGVIPGTVPLPPTSNYMAIMTAVVSPASRGSVTISSSDPLKAPLIDPGLLTDDIDMDVMKYAVRSAQKFVTGPAWKDYIVGPVNGQADTTMTGTDAQLEQYIRQNSVTVFHPTGTASMSPVGAQWGVVDPDLKVKGVSGLRIADLSVLPVVPAAHPQAPVYFVGERAGDLIKQAWGS</sequence>
<dbReference type="Gene3D" id="3.30.560.10">
    <property type="entry name" value="Glucose Oxidase, domain 3"/>
    <property type="match status" value="1"/>
</dbReference>
<evidence type="ECO:0000256" key="12">
    <source>
        <dbReference type="ARBA" id="ARBA00034029"/>
    </source>
</evidence>
<dbReference type="PANTHER" id="PTHR11552">
    <property type="entry name" value="GLUCOSE-METHANOL-CHOLINE GMC OXIDOREDUCTASE"/>
    <property type="match status" value="1"/>
</dbReference>
<dbReference type="GO" id="GO:0050660">
    <property type="term" value="F:flavin adenine dinucleotide binding"/>
    <property type="evidence" value="ECO:0007669"/>
    <property type="project" value="InterPro"/>
</dbReference>
<evidence type="ECO:0000313" key="20">
    <source>
        <dbReference type="Proteomes" id="UP000559027"/>
    </source>
</evidence>
<evidence type="ECO:0000256" key="2">
    <source>
        <dbReference type="ARBA" id="ARBA00004613"/>
    </source>
</evidence>
<gene>
    <name evidence="19" type="ORF">D9756_001004</name>
</gene>
<comment type="subcellular location">
    <subcellularLocation>
        <location evidence="2">Secreted</location>
    </subcellularLocation>
</comment>
<keyword evidence="17" id="KW-0732">Signal</keyword>
<dbReference type="AlphaFoldDB" id="A0A8H5LNF3"/>
<dbReference type="Gene3D" id="3.50.50.60">
    <property type="entry name" value="FAD/NAD(P)-binding domain"/>
    <property type="match status" value="1"/>
</dbReference>
<evidence type="ECO:0000256" key="5">
    <source>
        <dbReference type="ARBA" id="ARBA00013177"/>
    </source>
</evidence>
<feature type="domain" description="Glucose-methanol-choline oxidoreductase N-terminal" evidence="18">
    <location>
        <begin position="319"/>
        <end position="333"/>
    </location>
</feature>
<evidence type="ECO:0000256" key="10">
    <source>
        <dbReference type="ARBA" id="ARBA00033986"/>
    </source>
</evidence>
<dbReference type="Pfam" id="PF05199">
    <property type="entry name" value="GMC_oxred_C"/>
    <property type="match status" value="1"/>
</dbReference>
<comment type="catalytic activity">
    <reaction evidence="13">
        <text>a pyranoside + acceptor = a pyranosid-3-ulose + reduced acceptor.</text>
        <dbReference type="EC" id="1.1.99.29"/>
    </reaction>
</comment>
<accession>A0A8H5LNF3</accession>
<comment type="subunit">
    <text evidence="4">Monomer.</text>
</comment>
<feature type="active site" description="Proton acceptor" evidence="15">
    <location>
        <position position="566"/>
    </location>
</feature>
<evidence type="ECO:0000256" key="16">
    <source>
        <dbReference type="PIRSR" id="PIRSR000137-2"/>
    </source>
</evidence>
<feature type="active site" description="Proton donor" evidence="15">
    <location>
        <position position="522"/>
    </location>
</feature>
<evidence type="ECO:0000256" key="6">
    <source>
        <dbReference type="ARBA" id="ARBA00022525"/>
    </source>
</evidence>
<feature type="signal peptide" evidence="17">
    <location>
        <begin position="1"/>
        <end position="29"/>
    </location>
</feature>
<protein>
    <recommendedName>
        <fullName evidence="5">pyranose dehydrogenase (acceptor)</fullName>
        <ecNumber evidence="5">1.1.99.29</ecNumber>
    </recommendedName>
</protein>
<evidence type="ECO:0000256" key="1">
    <source>
        <dbReference type="ARBA" id="ARBA00001974"/>
    </source>
</evidence>
<feature type="binding site" evidence="16">
    <location>
        <position position="275"/>
    </location>
    <ligand>
        <name>FAD</name>
        <dbReference type="ChEBI" id="CHEBI:57692"/>
    </ligand>
</feature>
<comment type="caution">
    <text evidence="19">The sequence shown here is derived from an EMBL/GenBank/DDBJ whole genome shotgun (WGS) entry which is preliminary data.</text>
</comment>
<dbReference type="SUPFAM" id="SSF54373">
    <property type="entry name" value="FAD-linked reductases, C-terminal domain"/>
    <property type="match status" value="1"/>
</dbReference>
<dbReference type="InterPro" id="IPR036188">
    <property type="entry name" value="FAD/NAD-bd_sf"/>
</dbReference>
<comment type="similarity">
    <text evidence="3">Belongs to the GMC oxidoreductase family.</text>
</comment>
<dbReference type="SUPFAM" id="SSF51905">
    <property type="entry name" value="FAD/NAD(P)-binding domain"/>
    <property type="match status" value="1"/>
</dbReference>
<feature type="binding site" evidence="16">
    <location>
        <begin position="567"/>
        <end position="568"/>
    </location>
    <ligand>
        <name>FAD</name>
        <dbReference type="ChEBI" id="CHEBI:57692"/>
    </ligand>
</feature>
<proteinExistence type="inferred from homology"/>
<evidence type="ECO:0000313" key="19">
    <source>
        <dbReference type="EMBL" id="KAF5364040.1"/>
    </source>
</evidence>
<evidence type="ECO:0000256" key="14">
    <source>
        <dbReference type="ARBA" id="ARBA00034059"/>
    </source>
</evidence>
<dbReference type="InterPro" id="IPR007867">
    <property type="entry name" value="GMC_OxRtase_C"/>
</dbReference>
<keyword evidence="20" id="KW-1185">Reference proteome</keyword>
<dbReference type="InterPro" id="IPR000172">
    <property type="entry name" value="GMC_OxRdtase_N"/>
</dbReference>
<evidence type="ECO:0000256" key="13">
    <source>
        <dbReference type="ARBA" id="ARBA00034050"/>
    </source>
</evidence>
<comment type="catalytic activity">
    <reaction evidence="14">
        <text>a pyranoside + acceptor = a pyranosid-3,4-diulose + reduced acceptor.</text>
        <dbReference type="EC" id="1.1.99.29"/>
    </reaction>
</comment>
<comment type="catalytic activity">
    <reaction evidence="12">
        <text>pyranose + acceptor = pyranos-3-ulose + reduced acceptor.</text>
        <dbReference type="EC" id="1.1.99.29"/>
    </reaction>
</comment>
<dbReference type="EC" id="1.1.99.29" evidence="5"/>
<evidence type="ECO:0000256" key="4">
    <source>
        <dbReference type="ARBA" id="ARBA00011245"/>
    </source>
</evidence>
<evidence type="ECO:0000256" key="17">
    <source>
        <dbReference type="SAM" id="SignalP"/>
    </source>
</evidence>
<evidence type="ECO:0000259" key="18">
    <source>
        <dbReference type="PROSITE" id="PS00624"/>
    </source>
</evidence>
<dbReference type="OrthoDB" id="269227at2759"/>
<reference evidence="19 20" key="1">
    <citation type="journal article" date="2020" name="ISME J.">
        <title>Uncovering the hidden diversity of litter-decomposition mechanisms in mushroom-forming fungi.</title>
        <authorList>
            <person name="Floudas D."/>
            <person name="Bentzer J."/>
            <person name="Ahren D."/>
            <person name="Johansson T."/>
            <person name="Persson P."/>
            <person name="Tunlid A."/>
        </authorList>
    </citation>
    <scope>NUCLEOTIDE SEQUENCE [LARGE SCALE GENOMIC DNA]</scope>
    <source>
        <strain evidence="19 20">CBS 146.42</strain>
    </source>
</reference>
<dbReference type="InterPro" id="IPR012132">
    <property type="entry name" value="GMC_OxRdtase"/>
</dbReference>
<evidence type="ECO:0000256" key="11">
    <source>
        <dbReference type="ARBA" id="ARBA00034010"/>
    </source>
</evidence>
<dbReference type="Proteomes" id="UP000559027">
    <property type="component" value="Unassembled WGS sequence"/>
</dbReference>
<evidence type="ECO:0000256" key="7">
    <source>
        <dbReference type="ARBA" id="ARBA00022630"/>
    </source>
</evidence>
<dbReference type="EMBL" id="JAACJO010000001">
    <property type="protein sequence ID" value="KAF5364040.1"/>
    <property type="molecule type" value="Genomic_DNA"/>
</dbReference>
<comment type="function">
    <text evidence="9">Catalyzes the single-oxidation or sequential double oxidation reaction of carbohydrates primarily at carbon-2 and/or carbon-3 with the concomitant reduction of the flavin. The enzyme exhibits a broad sugar substrate specificity, oxidizing different aldopyranoses to the corresponding C-1, C-2, C-3 or C-1,2, C-2,3 and C-3,4 (di)dehydro sugars with substrate-specific regioselectivity. Accepts only a narrow range of electron acceptors such as substituted benzoquinones and complexed metal ions and reacts extremely slowly with O(2) as acceptor. May play a role in the natural recycling of plant matter by oxidizing all major monosaccharides in lignocellulose and by reducing quinone compounds or reactive radical species generated during lignin depolymerization.</text>
</comment>
<keyword evidence="8 16" id="KW-0274">FAD</keyword>
<comment type="catalytic activity">
    <reaction evidence="11">
        <text>pyranose + acceptor = pyranos-2,3-diulose + reduced acceptor.</text>
        <dbReference type="EC" id="1.1.99.29"/>
    </reaction>
</comment>
<dbReference type="PROSITE" id="PS00624">
    <property type="entry name" value="GMC_OXRED_2"/>
    <property type="match status" value="1"/>
</dbReference>
<dbReference type="GO" id="GO:0033718">
    <property type="term" value="F:pyranose dehydrogenase (acceptor) activity"/>
    <property type="evidence" value="ECO:0007669"/>
    <property type="project" value="UniProtKB-EC"/>
</dbReference>
<keyword evidence="6" id="KW-0964">Secreted</keyword>
<evidence type="ECO:0000256" key="9">
    <source>
        <dbReference type="ARBA" id="ARBA00024699"/>
    </source>
</evidence>
<comment type="cofactor">
    <cofactor evidence="1 16">
        <name>FAD</name>
        <dbReference type="ChEBI" id="CHEBI:57692"/>
    </cofactor>
</comment>
<comment type="catalytic activity">
    <reaction evidence="10">
        <text>pyranose + acceptor = pyranos-2-ulose + reduced acceptor.</text>
        <dbReference type="EC" id="1.1.99.29"/>
    </reaction>
</comment>